<dbReference type="EMBL" id="JAPFFF010000013">
    <property type="protein sequence ID" value="KAK8872044.1"/>
    <property type="molecule type" value="Genomic_DNA"/>
</dbReference>
<sequence>MKINNNNNRCDVYVLAPLDVINDEGKPSYLQTFTKWCQQLKDGCVDGVMIDVWCGSC</sequence>
<keyword evidence="2" id="KW-1185">Reference proteome</keyword>
<proteinExistence type="predicted"/>
<dbReference type="Gene3D" id="3.20.20.80">
    <property type="entry name" value="Glycosidases"/>
    <property type="match status" value="1"/>
</dbReference>
<protein>
    <submittedName>
        <fullName evidence="1">Beta-amylase</fullName>
    </submittedName>
</protein>
<comment type="caution">
    <text evidence="1">The sequence shown here is derived from an EMBL/GenBank/DDBJ whole genome shotgun (WGS) entry which is preliminary data.</text>
</comment>
<dbReference type="Proteomes" id="UP001470230">
    <property type="component" value="Unassembled WGS sequence"/>
</dbReference>
<reference evidence="1 2" key="1">
    <citation type="submission" date="2024-04" db="EMBL/GenBank/DDBJ databases">
        <title>Tritrichomonas musculus Genome.</title>
        <authorList>
            <person name="Alves-Ferreira E."/>
            <person name="Grigg M."/>
            <person name="Lorenzi H."/>
            <person name="Galac M."/>
        </authorList>
    </citation>
    <scope>NUCLEOTIDE SEQUENCE [LARGE SCALE GENOMIC DNA]</scope>
    <source>
        <strain evidence="1 2">EAF2021</strain>
    </source>
</reference>
<accession>A0ABR2J2E1</accession>
<gene>
    <name evidence="1" type="ORF">M9Y10_007802</name>
</gene>
<organism evidence="1 2">
    <name type="scientific">Tritrichomonas musculus</name>
    <dbReference type="NCBI Taxonomy" id="1915356"/>
    <lineage>
        <taxon>Eukaryota</taxon>
        <taxon>Metamonada</taxon>
        <taxon>Parabasalia</taxon>
        <taxon>Tritrichomonadida</taxon>
        <taxon>Tritrichomonadidae</taxon>
        <taxon>Tritrichomonas</taxon>
    </lineage>
</organism>
<name>A0ABR2J2E1_9EUKA</name>
<evidence type="ECO:0000313" key="2">
    <source>
        <dbReference type="Proteomes" id="UP001470230"/>
    </source>
</evidence>
<evidence type="ECO:0000313" key="1">
    <source>
        <dbReference type="EMBL" id="KAK8872044.1"/>
    </source>
</evidence>